<reference evidence="2 3" key="1">
    <citation type="journal article" date="2009" name="Science">
        <title>Green evolution and dynamic adaptations revealed by genomes of the marine picoeukaryotes Micromonas.</title>
        <authorList>
            <person name="Worden A.Z."/>
            <person name="Lee J.H."/>
            <person name="Mock T."/>
            <person name="Rouze P."/>
            <person name="Simmons M.P."/>
            <person name="Aerts A.L."/>
            <person name="Allen A.E."/>
            <person name="Cuvelier M.L."/>
            <person name="Derelle E."/>
            <person name="Everett M.V."/>
            <person name="Foulon E."/>
            <person name="Grimwood J."/>
            <person name="Gundlach H."/>
            <person name="Henrissat B."/>
            <person name="Napoli C."/>
            <person name="McDonald S.M."/>
            <person name="Parker M.S."/>
            <person name="Rombauts S."/>
            <person name="Salamov A."/>
            <person name="Von Dassow P."/>
            <person name="Badger J.H."/>
            <person name="Coutinho P.M."/>
            <person name="Demir E."/>
            <person name="Dubchak I."/>
            <person name="Gentemann C."/>
            <person name="Eikrem W."/>
            <person name="Gready J.E."/>
            <person name="John U."/>
            <person name="Lanier W."/>
            <person name="Lindquist E.A."/>
            <person name="Lucas S."/>
            <person name="Mayer K.F."/>
            <person name="Moreau H."/>
            <person name="Not F."/>
            <person name="Otillar R."/>
            <person name="Panaud O."/>
            <person name="Pangilinan J."/>
            <person name="Paulsen I."/>
            <person name="Piegu B."/>
            <person name="Poliakov A."/>
            <person name="Robbens S."/>
            <person name="Schmutz J."/>
            <person name="Toulza E."/>
            <person name="Wyss T."/>
            <person name="Zelensky A."/>
            <person name="Zhou K."/>
            <person name="Armbrust E.V."/>
            <person name="Bhattacharya D."/>
            <person name="Goodenough U.W."/>
            <person name="Van de Peer Y."/>
            <person name="Grigoriev I.V."/>
        </authorList>
    </citation>
    <scope>NUCLEOTIDE SEQUENCE [LARGE SCALE GENOMIC DNA]</scope>
    <source>
        <strain evidence="2 3">CCMP1545</strain>
    </source>
</reference>
<feature type="compositionally biased region" description="Basic and acidic residues" evidence="1">
    <location>
        <begin position="174"/>
        <end position="183"/>
    </location>
</feature>
<dbReference type="GeneID" id="9680548"/>
<feature type="compositionally biased region" description="Basic residues" evidence="1">
    <location>
        <begin position="162"/>
        <end position="173"/>
    </location>
</feature>
<dbReference type="RefSeq" id="XP_003055488.1">
    <property type="nucleotide sequence ID" value="XM_003055442.1"/>
</dbReference>
<sequence length="198" mass="20814">MSSGRSMRVRAPVSYSVKDMNQAKTPNWLSKTSVNAPAPKRAVKKPEPAVEPEKLALALAVVAADGEADAAKENDVDDGAVATVVKKKKGPKKGPKKEKNPPPAKNVAAKKKPGRKPAAATAAAAGKKVTAMGKAAAIAKDGLKRPASQFVVNEDPSEHASFKKHAGARPAKRQAREQLHSRFDAAASPEEPPVPRAW</sequence>
<feature type="region of interest" description="Disordered" evidence="1">
    <location>
        <begin position="154"/>
        <end position="198"/>
    </location>
</feature>
<protein>
    <submittedName>
        <fullName evidence="2">Predicted protein</fullName>
    </submittedName>
</protein>
<evidence type="ECO:0000313" key="3">
    <source>
        <dbReference type="Proteomes" id="UP000001876"/>
    </source>
</evidence>
<dbReference type="KEGG" id="mpp:MICPUCDRAFT_50182"/>
<name>C1MHG5_MICPC</name>
<feature type="region of interest" description="Disordered" evidence="1">
    <location>
        <begin position="1"/>
        <end position="50"/>
    </location>
</feature>
<evidence type="ECO:0000313" key="2">
    <source>
        <dbReference type="EMBL" id="EEH60740.1"/>
    </source>
</evidence>
<organism evidence="3">
    <name type="scientific">Micromonas pusilla (strain CCMP1545)</name>
    <name type="common">Picoplanktonic green alga</name>
    <dbReference type="NCBI Taxonomy" id="564608"/>
    <lineage>
        <taxon>Eukaryota</taxon>
        <taxon>Viridiplantae</taxon>
        <taxon>Chlorophyta</taxon>
        <taxon>Mamiellophyceae</taxon>
        <taxon>Mamiellales</taxon>
        <taxon>Mamiellaceae</taxon>
        <taxon>Micromonas</taxon>
    </lineage>
</organism>
<evidence type="ECO:0000256" key="1">
    <source>
        <dbReference type="SAM" id="MobiDB-lite"/>
    </source>
</evidence>
<keyword evidence="3" id="KW-1185">Reference proteome</keyword>
<dbReference type="EMBL" id="GG663735">
    <property type="protein sequence ID" value="EEH60740.1"/>
    <property type="molecule type" value="Genomic_DNA"/>
</dbReference>
<feature type="compositionally biased region" description="Basic residues" evidence="1">
    <location>
        <begin position="85"/>
        <end position="96"/>
    </location>
</feature>
<dbReference type="AlphaFoldDB" id="C1MHG5"/>
<feature type="region of interest" description="Disordered" evidence="1">
    <location>
        <begin position="82"/>
        <end position="124"/>
    </location>
</feature>
<proteinExistence type="predicted"/>
<accession>C1MHG5</accession>
<dbReference type="Proteomes" id="UP000001876">
    <property type="component" value="Unassembled WGS sequence"/>
</dbReference>
<feature type="compositionally biased region" description="Polar residues" evidence="1">
    <location>
        <begin position="22"/>
        <end position="35"/>
    </location>
</feature>
<gene>
    <name evidence="2" type="ORF">MICPUCDRAFT_50182</name>
</gene>